<evidence type="ECO:0000256" key="1">
    <source>
        <dbReference type="SAM" id="MobiDB-lite"/>
    </source>
</evidence>
<sequence>MDAMRDRLDKQQTGLMTTEERISSVEDDAVQRSKELSDMQDELRRVCLKNYVCILGISEIYNMGCTEAYIEDLLITLFGANKFSKIFAVARDRCSLDGRPVQAPRLVHHCKALQL</sequence>
<dbReference type="EMBL" id="JANPWB010000015">
    <property type="protein sequence ID" value="KAJ1087967.1"/>
    <property type="molecule type" value="Genomic_DNA"/>
</dbReference>
<dbReference type="Proteomes" id="UP001066276">
    <property type="component" value="Chromosome 11"/>
</dbReference>
<feature type="region of interest" description="Disordered" evidence="1">
    <location>
        <begin position="1"/>
        <end position="23"/>
    </location>
</feature>
<gene>
    <name evidence="2" type="ORF">NDU88_001126</name>
</gene>
<organism evidence="2 3">
    <name type="scientific">Pleurodeles waltl</name>
    <name type="common">Iberian ribbed newt</name>
    <dbReference type="NCBI Taxonomy" id="8319"/>
    <lineage>
        <taxon>Eukaryota</taxon>
        <taxon>Metazoa</taxon>
        <taxon>Chordata</taxon>
        <taxon>Craniata</taxon>
        <taxon>Vertebrata</taxon>
        <taxon>Euteleostomi</taxon>
        <taxon>Amphibia</taxon>
        <taxon>Batrachia</taxon>
        <taxon>Caudata</taxon>
        <taxon>Salamandroidea</taxon>
        <taxon>Salamandridae</taxon>
        <taxon>Pleurodelinae</taxon>
        <taxon>Pleurodeles</taxon>
    </lineage>
</organism>
<comment type="caution">
    <text evidence="2">The sequence shown here is derived from an EMBL/GenBank/DDBJ whole genome shotgun (WGS) entry which is preliminary data.</text>
</comment>
<feature type="compositionally biased region" description="Basic and acidic residues" evidence="1">
    <location>
        <begin position="1"/>
        <end position="10"/>
    </location>
</feature>
<proteinExistence type="predicted"/>
<evidence type="ECO:0000313" key="3">
    <source>
        <dbReference type="Proteomes" id="UP001066276"/>
    </source>
</evidence>
<dbReference type="AlphaFoldDB" id="A0AAV7LAE1"/>
<reference evidence="2" key="1">
    <citation type="journal article" date="2022" name="bioRxiv">
        <title>Sequencing and chromosome-scale assembly of the giantPleurodeles waltlgenome.</title>
        <authorList>
            <person name="Brown T."/>
            <person name="Elewa A."/>
            <person name="Iarovenko S."/>
            <person name="Subramanian E."/>
            <person name="Araus A.J."/>
            <person name="Petzold A."/>
            <person name="Susuki M."/>
            <person name="Suzuki K.-i.T."/>
            <person name="Hayashi T."/>
            <person name="Toyoda A."/>
            <person name="Oliveira C."/>
            <person name="Osipova E."/>
            <person name="Leigh N.D."/>
            <person name="Simon A."/>
            <person name="Yun M.H."/>
        </authorList>
    </citation>
    <scope>NUCLEOTIDE SEQUENCE</scope>
    <source>
        <strain evidence="2">20211129_DDA</strain>
        <tissue evidence="2">Liver</tissue>
    </source>
</reference>
<evidence type="ECO:0000313" key="2">
    <source>
        <dbReference type="EMBL" id="KAJ1087967.1"/>
    </source>
</evidence>
<keyword evidence="3" id="KW-1185">Reference proteome</keyword>
<accession>A0AAV7LAE1</accession>
<protein>
    <submittedName>
        <fullName evidence="2">Uncharacterized protein</fullName>
    </submittedName>
</protein>
<name>A0AAV7LAE1_PLEWA</name>